<dbReference type="Pfam" id="PF05016">
    <property type="entry name" value="ParE_toxin"/>
    <property type="match status" value="1"/>
</dbReference>
<keyword evidence="3" id="KW-1185">Reference proteome</keyword>
<dbReference type="EMBL" id="JAALFG010000002">
    <property type="protein sequence ID" value="NGP18425.1"/>
    <property type="molecule type" value="Genomic_DNA"/>
</dbReference>
<dbReference type="AlphaFoldDB" id="A0A6M1ST95"/>
<reference evidence="2 3" key="1">
    <citation type="submission" date="2020-02" db="EMBL/GenBank/DDBJ databases">
        <authorList>
            <person name="Khan S.A."/>
            <person name="Jeon C.O."/>
            <person name="Chun B.H."/>
        </authorList>
    </citation>
    <scope>NUCLEOTIDE SEQUENCE [LARGE SCALE GENOMIC DNA]</scope>
    <source>
        <strain evidence="2 3">H239</strain>
    </source>
</reference>
<evidence type="ECO:0000256" key="1">
    <source>
        <dbReference type="ARBA" id="ARBA00022649"/>
    </source>
</evidence>
<dbReference type="Gene3D" id="3.30.2310.20">
    <property type="entry name" value="RelE-like"/>
    <property type="match status" value="1"/>
</dbReference>
<name>A0A6M1ST95_9HYPH</name>
<accession>A0A6M1ST95</accession>
<reference evidence="2 3" key="2">
    <citation type="submission" date="2020-03" db="EMBL/GenBank/DDBJ databases">
        <title>Devosia chinhatensis sp. nov., isolated from a hexachlorocyclohexane (HCH) dump site in India.</title>
        <authorList>
            <person name="Kumar M."/>
            <person name="Lal R."/>
        </authorList>
    </citation>
    <scope>NUCLEOTIDE SEQUENCE [LARGE SCALE GENOMIC DNA]</scope>
    <source>
        <strain evidence="2 3">H239</strain>
    </source>
</reference>
<keyword evidence="1" id="KW-1277">Toxin-antitoxin system</keyword>
<organism evidence="2 3">
    <name type="scientific">Devosia aurantiaca</name>
    <dbReference type="NCBI Taxonomy" id="2714858"/>
    <lineage>
        <taxon>Bacteria</taxon>
        <taxon>Pseudomonadati</taxon>
        <taxon>Pseudomonadota</taxon>
        <taxon>Alphaproteobacteria</taxon>
        <taxon>Hyphomicrobiales</taxon>
        <taxon>Devosiaceae</taxon>
        <taxon>Devosia</taxon>
    </lineage>
</organism>
<evidence type="ECO:0000313" key="3">
    <source>
        <dbReference type="Proteomes" id="UP000474802"/>
    </source>
</evidence>
<protein>
    <submittedName>
        <fullName evidence="2">Type II toxin-antitoxin system RelE/ParE family toxin</fullName>
    </submittedName>
</protein>
<dbReference type="Proteomes" id="UP000474802">
    <property type="component" value="Unassembled WGS sequence"/>
</dbReference>
<proteinExistence type="predicted"/>
<sequence length="94" mass="10856">MWILTPDALEDLEWIVAEGTRQFGAKQAARYELSLVEAFETLDAHPMMAPAHEVDGLHLRLFPCGRHHILYIVDIDDVVILRVLHARQNWQDLI</sequence>
<evidence type="ECO:0000313" key="2">
    <source>
        <dbReference type="EMBL" id="NGP18425.1"/>
    </source>
</evidence>
<dbReference type="InterPro" id="IPR007712">
    <property type="entry name" value="RelE/ParE_toxin"/>
</dbReference>
<dbReference type="InterPro" id="IPR035093">
    <property type="entry name" value="RelE/ParE_toxin_dom_sf"/>
</dbReference>
<comment type="caution">
    <text evidence="2">The sequence shown here is derived from an EMBL/GenBank/DDBJ whole genome shotgun (WGS) entry which is preliminary data.</text>
</comment>
<dbReference type="RefSeq" id="WP_164534630.1">
    <property type="nucleotide sequence ID" value="NZ_JAALFG010000002.1"/>
</dbReference>
<gene>
    <name evidence="2" type="ORF">G5575_12850</name>
</gene>